<keyword evidence="4" id="KW-1278">Translocase</keyword>
<accession>A0A381UPP7</accession>
<dbReference type="PANTHER" id="PTHR42794:SF1">
    <property type="entry name" value="HEMIN IMPORT ATP-BINDING PROTEIN HMUV"/>
    <property type="match status" value="1"/>
</dbReference>
<dbReference type="AlphaFoldDB" id="A0A381UPP7"/>
<evidence type="ECO:0000256" key="4">
    <source>
        <dbReference type="ARBA" id="ARBA00022967"/>
    </source>
</evidence>
<feature type="domain" description="ABC transporter" evidence="5">
    <location>
        <begin position="3"/>
        <end position="238"/>
    </location>
</feature>
<dbReference type="FunFam" id="3.40.50.300:FF:000134">
    <property type="entry name" value="Iron-enterobactin ABC transporter ATP-binding protein"/>
    <property type="match status" value="1"/>
</dbReference>
<name>A0A381UPP7_9ZZZZ</name>
<evidence type="ECO:0000256" key="1">
    <source>
        <dbReference type="ARBA" id="ARBA00022448"/>
    </source>
</evidence>
<evidence type="ECO:0000256" key="3">
    <source>
        <dbReference type="ARBA" id="ARBA00022840"/>
    </source>
</evidence>
<dbReference type="PROSITE" id="PS00211">
    <property type="entry name" value="ABC_TRANSPORTER_1"/>
    <property type="match status" value="1"/>
</dbReference>
<dbReference type="CDD" id="cd03214">
    <property type="entry name" value="ABC_Iron-Siderophores_B12_Hemin"/>
    <property type="match status" value="1"/>
</dbReference>
<organism evidence="6">
    <name type="scientific">marine metagenome</name>
    <dbReference type="NCBI Taxonomy" id="408172"/>
    <lineage>
        <taxon>unclassified sequences</taxon>
        <taxon>metagenomes</taxon>
        <taxon>ecological metagenomes</taxon>
    </lineage>
</organism>
<feature type="non-terminal residue" evidence="6">
    <location>
        <position position="1"/>
    </location>
</feature>
<protein>
    <recommendedName>
        <fullName evidence="5">ABC transporter domain-containing protein</fullName>
    </recommendedName>
</protein>
<proteinExistence type="predicted"/>
<dbReference type="SMART" id="SM00382">
    <property type="entry name" value="AAA"/>
    <property type="match status" value="1"/>
</dbReference>
<dbReference type="Pfam" id="PF00005">
    <property type="entry name" value="ABC_tran"/>
    <property type="match status" value="1"/>
</dbReference>
<evidence type="ECO:0000313" key="6">
    <source>
        <dbReference type="EMBL" id="SVA28803.1"/>
    </source>
</evidence>
<dbReference type="PANTHER" id="PTHR42794">
    <property type="entry name" value="HEMIN IMPORT ATP-BINDING PROTEIN HMUV"/>
    <property type="match status" value="1"/>
</dbReference>
<dbReference type="InterPro" id="IPR017871">
    <property type="entry name" value="ABC_transporter-like_CS"/>
</dbReference>
<dbReference type="InterPro" id="IPR003593">
    <property type="entry name" value="AAA+_ATPase"/>
</dbReference>
<keyword evidence="2" id="KW-0547">Nucleotide-binding</keyword>
<dbReference type="PROSITE" id="PS50893">
    <property type="entry name" value="ABC_TRANSPORTER_2"/>
    <property type="match status" value="1"/>
</dbReference>
<dbReference type="Gene3D" id="3.40.50.300">
    <property type="entry name" value="P-loop containing nucleotide triphosphate hydrolases"/>
    <property type="match status" value="1"/>
</dbReference>
<dbReference type="InterPro" id="IPR027417">
    <property type="entry name" value="P-loop_NTPase"/>
</dbReference>
<keyword evidence="3" id="KW-0067">ATP-binding</keyword>
<evidence type="ECO:0000256" key="2">
    <source>
        <dbReference type="ARBA" id="ARBA00022741"/>
    </source>
</evidence>
<evidence type="ECO:0000259" key="5">
    <source>
        <dbReference type="PROSITE" id="PS50893"/>
    </source>
</evidence>
<reference evidence="6" key="1">
    <citation type="submission" date="2018-05" db="EMBL/GenBank/DDBJ databases">
        <authorList>
            <person name="Lanie J.A."/>
            <person name="Ng W.-L."/>
            <person name="Kazmierczak K.M."/>
            <person name="Andrzejewski T.M."/>
            <person name="Davidsen T.M."/>
            <person name="Wayne K.J."/>
            <person name="Tettelin H."/>
            <person name="Glass J.I."/>
            <person name="Rusch D."/>
            <person name="Podicherti R."/>
            <person name="Tsui H.-C.T."/>
            <person name="Winkler M.E."/>
        </authorList>
    </citation>
    <scope>NUCLEOTIDE SEQUENCE</scope>
</reference>
<dbReference type="EMBL" id="UINC01006647">
    <property type="protein sequence ID" value="SVA28803.1"/>
    <property type="molecule type" value="Genomic_DNA"/>
</dbReference>
<dbReference type="InterPro" id="IPR003439">
    <property type="entry name" value="ABC_transporter-like_ATP-bd"/>
</dbReference>
<dbReference type="GO" id="GO:0016887">
    <property type="term" value="F:ATP hydrolysis activity"/>
    <property type="evidence" value="ECO:0007669"/>
    <property type="project" value="InterPro"/>
</dbReference>
<gene>
    <name evidence="6" type="ORF">METZ01_LOCUS81657</name>
</gene>
<dbReference type="GO" id="GO:0005524">
    <property type="term" value="F:ATP binding"/>
    <property type="evidence" value="ECO:0007669"/>
    <property type="project" value="UniProtKB-KW"/>
</dbReference>
<keyword evidence="1" id="KW-0813">Transport</keyword>
<dbReference type="SUPFAM" id="SSF52540">
    <property type="entry name" value="P-loop containing nucleoside triphosphate hydrolases"/>
    <property type="match status" value="1"/>
</dbReference>
<sequence length="259" mass="28029">VQVAWSDVSVVLGNRTVLEGFDLSVTGGSWLVVIGPNGAGKTSLMRTLAGTLPYTGTVRIGDDDASGIQNRERARRLAVVPQHPVIPPGIGVFDYALLGRSPHQGLRFSASEMDRSRTLEVLQRLELDDFVDRSVDTLSGGERQRVVVARALVQDTPILVLDEPTSFLDLGHQLEVLELIAELRTERSLTVVSTLHDLAVVGQFADRIAVLDGGRLITHGTPAEVITPGIIADHWGVHAHTEVDEDGSVTVTVRRRQST</sequence>